<name>X0XB57_9ZZZZ</name>
<evidence type="ECO:0000313" key="1">
    <source>
        <dbReference type="EMBL" id="GAG22176.1"/>
    </source>
</evidence>
<organism evidence="1">
    <name type="scientific">marine sediment metagenome</name>
    <dbReference type="NCBI Taxonomy" id="412755"/>
    <lineage>
        <taxon>unclassified sequences</taxon>
        <taxon>metagenomes</taxon>
        <taxon>ecological metagenomes</taxon>
    </lineage>
</organism>
<gene>
    <name evidence="1" type="ORF">S01H1_47523</name>
</gene>
<dbReference type="EMBL" id="BARS01030468">
    <property type="protein sequence ID" value="GAG22176.1"/>
    <property type="molecule type" value="Genomic_DNA"/>
</dbReference>
<sequence length="30" mass="3467">MKNLMKALAEFQQECPIIQKSTAGFNYKYA</sequence>
<reference evidence="1" key="1">
    <citation type="journal article" date="2014" name="Front. Microbiol.">
        <title>High frequency of phylogenetically diverse reductive dehalogenase-homologous genes in deep subseafloor sedimentary metagenomes.</title>
        <authorList>
            <person name="Kawai M."/>
            <person name="Futagami T."/>
            <person name="Toyoda A."/>
            <person name="Takaki Y."/>
            <person name="Nishi S."/>
            <person name="Hori S."/>
            <person name="Arai W."/>
            <person name="Tsubouchi T."/>
            <person name="Morono Y."/>
            <person name="Uchiyama I."/>
            <person name="Ito T."/>
            <person name="Fujiyama A."/>
            <person name="Inagaki F."/>
            <person name="Takami H."/>
        </authorList>
    </citation>
    <scope>NUCLEOTIDE SEQUENCE</scope>
    <source>
        <strain evidence="1">Expedition CK06-06</strain>
    </source>
</reference>
<comment type="caution">
    <text evidence="1">The sequence shown here is derived from an EMBL/GenBank/DDBJ whole genome shotgun (WGS) entry which is preliminary data.</text>
</comment>
<dbReference type="AlphaFoldDB" id="X0XB57"/>
<feature type="non-terminal residue" evidence="1">
    <location>
        <position position="30"/>
    </location>
</feature>
<protein>
    <submittedName>
        <fullName evidence="1">Uncharacterized protein</fullName>
    </submittedName>
</protein>
<accession>X0XB57</accession>
<proteinExistence type="predicted"/>